<organism evidence="13 14">
    <name type="scientific">Galdieria sulphuraria</name>
    <name type="common">Red alga</name>
    <dbReference type="NCBI Taxonomy" id="130081"/>
    <lineage>
        <taxon>Eukaryota</taxon>
        <taxon>Rhodophyta</taxon>
        <taxon>Bangiophyceae</taxon>
        <taxon>Galdieriales</taxon>
        <taxon>Galdieriaceae</taxon>
        <taxon>Galdieria</taxon>
    </lineage>
</organism>
<comment type="subcellular location">
    <subcellularLocation>
        <location evidence="1">Membrane</location>
        <topology evidence="1">Multi-pass membrane protein</topology>
    </subcellularLocation>
</comment>
<feature type="transmembrane region" description="Helical" evidence="12">
    <location>
        <begin position="219"/>
        <end position="237"/>
    </location>
</feature>
<dbReference type="GO" id="GO:0034626">
    <property type="term" value="P:fatty acid elongation, polyunsaturated fatty acid"/>
    <property type="evidence" value="ECO:0007669"/>
    <property type="project" value="TreeGrafter"/>
</dbReference>
<dbReference type="Proteomes" id="UP000030680">
    <property type="component" value="Unassembled WGS sequence"/>
</dbReference>
<dbReference type="PANTHER" id="PTHR11157">
    <property type="entry name" value="FATTY ACID ACYL TRANSFERASE-RELATED"/>
    <property type="match status" value="1"/>
</dbReference>
<evidence type="ECO:0000256" key="8">
    <source>
        <dbReference type="ARBA" id="ARBA00023098"/>
    </source>
</evidence>
<dbReference type="GO" id="GO:0009922">
    <property type="term" value="F:fatty acid elongase activity"/>
    <property type="evidence" value="ECO:0007669"/>
    <property type="project" value="UniProtKB-EC"/>
</dbReference>
<dbReference type="InterPro" id="IPR002076">
    <property type="entry name" value="ELO_fam"/>
</dbReference>
<evidence type="ECO:0000256" key="5">
    <source>
        <dbReference type="ARBA" id="ARBA00022692"/>
    </source>
</evidence>
<dbReference type="GO" id="GO:0005789">
    <property type="term" value="C:endoplasmic reticulum membrane"/>
    <property type="evidence" value="ECO:0007669"/>
    <property type="project" value="TreeGrafter"/>
</dbReference>
<keyword evidence="14" id="KW-1185">Reference proteome</keyword>
<feature type="transmembrane region" description="Helical" evidence="12">
    <location>
        <begin position="87"/>
        <end position="107"/>
    </location>
</feature>
<dbReference type="Pfam" id="PF01151">
    <property type="entry name" value="ELO"/>
    <property type="match status" value="1"/>
</dbReference>
<dbReference type="GO" id="GO:0034625">
    <property type="term" value="P:fatty acid elongation, monounsaturated fatty acid"/>
    <property type="evidence" value="ECO:0007669"/>
    <property type="project" value="TreeGrafter"/>
</dbReference>
<dbReference type="GO" id="GO:0030148">
    <property type="term" value="P:sphingolipid biosynthetic process"/>
    <property type="evidence" value="ECO:0007669"/>
    <property type="project" value="TreeGrafter"/>
</dbReference>
<dbReference type="OMA" id="CRFPMGW"/>
<evidence type="ECO:0000256" key="1">
    <source>
        <dbReference type="ARBA" id="ARBA00004141"/>
    </source>
</evidence>
<name>M2XGB0_GALSU</name>
<comment type="similarity">
    <text evidence="2 12">Belongs to the ELO family.</text>
</comment>
<proteinExistence type="inferred from homology"/>
<accession>M2XGB0</accession>
<evidence type="ECO:0000313" key="13">
    <source>
        <dbReference type="EMBL" id="EME29082.1"/>
    </source>
</evidence>
<keyword evidence="4 12" id="KW-0808">Transferase</keyword>
<evidence type="ECO:0000313" key="14">
    <source>
        <dbReference type="Proteomes" id="UP000030680"/>
    </source>
</evidence>
<evidence type="ECO:0000256" key="11">
    <source>
        <dbReference type="ARBA" id="ARBA00047375"/>
    </source>
</evidence>
<feature type="transmembrane region" description="Helical" evidence="12">
    <location>
        <begin position="291"/>
        <end position="310"/>
    </location>
</feature>
<comment type="catalytic activity">
    <reaction evidence="12">
        <text>an acyl-CoA + malonyl-CoA + H(+) = a 3-oxoacyl-CoA + CO2 + CoA</text>
        <dbReference type="Rhea" id="RHEA:50252"/>
        <dbReference type="ChEBI" id="CHEBI:15378"/>
        <dbReference type="ChEBI" id="CHEBI:16526"/>
        <dbReference type="ChEBI" id="CHEBI:57287"/>
        <dbReference type="ChEBI" id="CHEBI:57384"/>
        <dbReference type="ChEBI" id="CHEBI:58342"/>
        <dbReference type="ChEBI" id="CHEBI:90726"/>
    </reaction>
    <physiologicalReaction direction="left-to-right" evidence="12">
        <dbReference type="Rhea" id="RHEA:50253"/>
    </physiologicalReaction>
</comment>
<keyword evidence="7 12" id="KW-1133">Transmembrane helix</keyword>
<dbReference type="Gramene" id="EME29082">
    <property type="protein sequence ID" value="EME29082"/>
    <property type="gene ID" value="Gasu_34740"/>
</dbReference>
<sequence>MGYRITLQRSIRDHNEVMPFSSGLVGRQGTSKADFIGYFWISATIEISKSRRYFFQNFFFIEEMSKTFDSLEEFRFREGVTPFSSSWIPLVTCVLYFTLTRAFKLFVFNRKPLRSSLLLFLYNISLSFFSLILFISLGAVIFEKIQLYTPHELVCGSTIHHDGRLQFIYWLNYLFKYVELFDTFLLVARKKPVTFLHEYHHAATLVLCWIEQREYSTVQWVPIFLNLGVHVIMYYYFAMTALKRELWWKRYLTSLQIFQFIIDVFVCSYAYGVFILNGFDFDKCYGTELGAIAGIVVLFSYLALFVRFYMNTYKKKQLKDKKDT</sequence>
<evidence type="ECO:0000256" key="10">
    <source>
        <dbReference type="ARBA" id="ARBA00023160"/>
    </source>
</evidence>
<evidence type="ECO:0000256" key="9">
    <source>
        <dbReference type="ARBA" id="ARBA00023136"/>
    </source>
</evidence>
<dbReference type="RefSeq" id="XP_005705602.1">
    <property type="nucleotide sequence ID" value="XM_005705545.1"/>
</dbReference>
<reference evidence="14" key="1">
    <citation type="journal article" date="2013" name="Science">
        <title>Gene transfer from bacteria and archaea facilitated evolution of an extremophilic eukaryote.</title>
        <authorList>
            <person name="Schonknecht G."/>
            <person name="Chen W.H."/>
            <person name="Ternes C.M."/>
            <person name="Barbier G.G."/>
            <person name="Shrestha R.P."/>
            <person name="Stanke M."/>
            <person name="Brautigam A."/>
            <person name="Baker B.J."/>
            <person name="Banfield J.F."/>
            <person name="Garavito R.M."/>
            <person name="Carr K."/>
            <person name="Wilkerson C."/>
            <person name="Rensing S.A."/>
            <person name="Gagneul D."/>
            <person name="Dickenson N.E."/>
            <person name="Oesterhelt C."/>
            <person name="Lercher M.J."/>
            <person name="Weber A.P."/>
        </authorList>
    </citation>
    <scope>NUCLEOTIDE SEQUENCE [LARGE SCALE GENOMIC DNA]</scope>
    <source>
        <strain evidence="14">074W</strain>
    </source>
</reference>
<dbReference type="PANTHER" id="PTHR11157:SF134">
    <property type="entry name" value="ELONGATION OF FATTY ACIDS PROTEIN 1-RELATED"/>
    <property type="match status" value="1"/>
</dbReference>
<evidence type="ECO:0000256" key="7">
    <source>
        <dbReference type="ARBA" id="ARBA00022989"/>
    </source>
</evidence>
<keyword evidence="5 12" id="KW-0812">Transmembrane</keyword>
<evidence type="ECO:0000256" key="6">
    <source>
        <dbReference type="ARBA" id="ARBA00022832"/>
    </source>
</evidence>
<dbReference type="KEGG" id="gsl:Gasu_34740"/>
<dbReference type="STRING" id="130081.M2XGB0"/>
<dbReference type="OrthoDB" id="434092at2759"/>
<evidence type="ECO:0000256" key="12">
    <source>
        <dbReference type="RuleBase" id="RU361115"/>
    </source>
</evidence>
<feature type="transmembrane region" description="Helical" evidence="12">
    <location>
        <begin position="119"/>
        <end position="142"/>
    </location>
</feature>
<keyword evidence="8 12" id="KW-0443">Lipid metabolism</keyword>
<dbReference type="AlphaFoldDB" id="M2XGB0"/>
<keyword evidence="10 12" id="KW-0275">Fatty acid biosynthesis</keyword>
<dbReference type="eggNOG" id="KOG3071">
    <property type="taxonomic scope" value="Eukaryota"/>
</dbReference>
<dbReference type="GO" id="GO:0019367">
    <property type="term" value="P:fatty acid elongation, saturated fatty acid"/>
    <property type="evidence" value="ECO:0007669"/>
    <property type="project" value="TreeGrafter"/>
</dbReference>
<dbReference type="EC" id="2.3.1.-" evidence="12"/>
<dbReference type="EMBL" id="KB454512">
    <property type="protein sequence ID" value="EME29082.1"/>
    <property type="molecule type" value="Genomic_DNA"/>
</dbReference>
<keyword evidence="9 12" id="KW-0472">Membrane</keyword>
<keyword evidence="3 12" id="KW-0444">Lipid biosynthesis</keyword>
<gene>
    <name evidence="13" type="ORF">Gasu_34740</name>
</gene>
<dbReference type="GO" id="GO:0042761">
    <property type="term" value="P:very long-chain fatty acid biosynthetic process"/>
    <property type="evidence" value="ECO:0007669"/>
    <property type="project" value="TreeGrafter"/>
</dbReference>
<evidence type="ECO:0000256" key="3">
    <source>
        <dbReference type="ARBA" id="ARBA00022516"/>
    </source>
</evidence>
<keyword evidence="6 12" id="KW-0276">Fatty acid metabolism</keyword>
<evidence type="ECO:0000256" key="4">
    <source>
        <dbReference type="ARBA" id="ARBA00022679"/>
    </source>
</evidence>
<protein>
    <recommendedName>
        <fullName evidence="12">Elongation of fatty acids protein</fullName>
        <ecNumber evidence="12">2.3.1.-</ecNumber>
    </recommendedName>
</protein>
<comment type="catalytic activity">
    <reaction evidence="11">
        <text>a very-long-chain acyl-CoA + malonyl-CoA + H(+) = a very-long-chain 3-oxoacyl-CoA + CO2 + CoA</text>
        <dbReference type="Rhea" id="RHEA:32727"/>
        <dbReference type="ChEBI" id="CHEBI:15378"/>
        <dbReference type="ChEBI" id="CHEBI:16526"/>
        <dbReference type="ChEBI" id="CHEBI:57287"/>
        <dbReference type="ChEBI" id="CHEBI:57384"/>
        <dbReference type="ChEBI" id="CHEBI:90725"/>
        <dbReference type="ChEBI" id="CHEBI:90736"/>
        <dbReference type="EC" id="2.3.1.199"/>
    </reaction>
</comment>
<feature type="transmembrane region" description="Helical" evidence="12">
    <location>
        <begin position="257"/>
        <end position="279"/>
    </location>
</feature>
<dbReference type="GeneID" id="17087906"/>
<evidence type="ECO:0000256" key="2">
    <source>
        <dbReference type="ARBA" id="ARBA00007263"/>
    </source>
</evidence>